<keyword evidence="1" id="KW-0732">Signal</keyword>
<gene>
    <name evidence="2" type="ORF">SAMN05444417_2113</name>
</gene>
<feature type="chain" id="PRO_5012770825" description="DUF4864 domain-containing protein" evidence="1">
    <location>
        <begin position="20"/>
        <end position="131"/>
    </location>
</feature>
<accession>A0A1M6EQ40</accession>
<evidence type="ECO:0008006" key="4">
    <source>
        <dbReference type="Google" id="ProtNLM"/>
    </source>
</evidence>
<protein>
    <recommendedName>
        <fullName evidence="4">DUF4864 domain-containing protein</fullName>
    </recommendedName>
</protein>
<dbReference type="AlphaFoldDB" id="A0A1M6EQ40"/>
<organism evidence="2 3">
    <name type="scientific">Wenxinia saemankumensis</name>
    <dbReference type="NCBI Taxonomy" id="1447782"/>
    <lineage>
        <taxon>Bacteria</taxon>
        <taxon>Pseudomonadati</taxon>
        <taxon>Pseudomonadota</taxon>
        <taxon>Alphaproteobacteria</taxon>
        <taxon>Rhodobacterales</taxon>
        <taxon>Roseobacteraceae</taxon>
        <taxon>Wenxinia</taxon>
    </lineage>
</organism>
<reference evidence="2 3" key="1">
    <citation type="submission" date="2016-11" db="EMBL/GenBank/DDBJ databases">
        <authorList>
            <person name="Jaros S."/>
            <person name="Januszkiewicz K."/>
            <person name="Wedrychowicz H."/>
        </authorList>
    </citation>
    <scope>NUCLEOTIDE SEQUENCE [LARGE SCALE GENOMIC DNA]</scope>
    <source>
        <strain evidence="2 3">DSM 100565</strain>
    </source>
</reference>
<dbReference type="OrthoDB" id="9130422at2"/>
<sequence length="131" mass="14345">MRLAALTAALVLAAAPAVAQDAIEDVISSQLEAFNDRDVGTAWSFASPMIRGMFGTPGNFGEMVEQGYPMVWTNSEARFLQREPRGERQVQRVMVTDAEGAIHMLDYYMVETPQGWQIDGVTLLPAPELGV</sequence>
<feature type="signal peptide" evidence="1">
    <location>
        <begin position="1"/>
        <end position="19"/>
    </location>
</feature>
<keyword evidence="3" id="KW-1185">Reference proteome</keyword>
<dbReference type="Proteomes" id="UP000184292">
    <property type="component" value="Unassembled WGS sequence"/>
</dbReference>
<dbReference type="RefSeq" id="WP_073329639.1">
    <property type="nucleotide sequence ID" value="NZ_FQYO01000003.1"/>
</dbReference>
<dbReference type="Pfam" id="PF16156">
    <property type="entry name" value="DUF4864"/>
    <property type="match status" value="1"/>
</dbReference>
<proteinExistence type="predicted"/>
<evidence type="ECO:0000313" key="3">
    <source>
        <dbReference type="Proteomes" id="UP000184292"/>
    </source>
</evidence>
<name>A0A1M6EQ40_9RHOB</name>
<evidence type="ECO:0000256" key="1">
    <source>
        <dbReference type="SAM" id="SignalP"/>
    </source>
</evidence>
<dbReference type="InterPro" id="IPR032347">
    <property type="entry name" value="DUF4864"/>
</dbReference>
<dbReference type="STRING" id="1447782.SAMN05444417_2113"/>
<dbReference type="EMBL" id="FQYO01000003">
    <property type="protein sequence ID" value="SHI87526.1"/>
    <property type="molecule type" value="Genomic_DNA"/>
</dbReference>
<evidence type="ECO:0000313" key="2">
    <source>
        <dbReference type="EMBL" id="SHI87526.1"/>
    </source>
</evidence>